<reference evidence="1" key="1">
    <citation type="journal article" date="2023" name="Mol. Phylogenet. Evol.">
        <title>Genome-scale phylogeny and comparative genomics of the fungal order Sordariales.</title>
        <authorList>
            <person name="Hensen N."/>
            <person name="Bonometti L."/>
            <person name="Westerberg I."/>
            <person name="Brannstrom I.O."/>
            <person name="Guillou S."/>
            <person name="Cros-Aarteil S."/>
            <person name="Calhoun S."/>
            <person name="Haridas S."/>
            <person name="Kuo A."/>
            <person name="Mondo S."/>
            <person name="Pangilinan J."/>
            <person name="Riley R."/>
            <person name="LaButti K."/>
            <person name="Andreopoulos B."/>
            <person name="Lipzen A."/>
            <person name="Chen C."/>
            <person name="Yan M."/>
            <person name="Daum C."/>
            <person name="Ng V."/>
            <person name="Clum A."/>
            <person name="Steindorff A."/>
            <person name="Ohm R.A."/>
            <person name="Martin F."/>
            <person name="Silar P."/>
            <person name="Natvig D.O."/>
            <person name="Lalanne C."/>
            <person name="Gautier V."/>
            <person name="Ament-Velasquez S.L."/>
            <person name="Kruys A."/>
            <person name="Hutchinson M.I."/>
            <person name="Powell A.J."/>
            <person name="Barry K."/>
            <person name="Miller A.N."/>
            <person name="Grigoriev I.V."/>
            <person name="Debuchy R."/>
            <person name="Gladieux P."/>
            <person name="Hiltunen Thoren M."/>
            <person name="Johannesson H."/>
        </authorList>
    </citation>
    <scope>NUCLEOTIDE SEQUENCE</scope>
    <source>
        <strain evidence="1">CBS 103.79</strain>
    </source>
</reference>
<name>A0AAN6RXK8_9PEZI</name>
<evidence type="ECO:0000313" key="1">
    <source>
        <dbReference type="EMBL" id="KAK3906168.1"/>
    </source>
</evidence>
<dbReference type="Proteomes" id="UP001303889">
    <property type="component" value="Unassembled WGS sequence"/>
</dbReference>
<gene>
    <name evidence="1" type="ORF">C8A05DRAFT_29953</name>
</gene>
<dbReference type="EMBL" id="MU855334">
    <property type="protein sequence ID" value="KAK3906168.1"/>
    <property type="molecule type" value="Genomic_DNA"/>
</dbReference>
<sequence length="787" mass="88385">MSRRAWPNPDGPTGRPIGIVNPINAPETGTEIWVQETPLPLVTLSRFVEFLGNHRLPNGRTTTIPTLSSDEFGKFMRPYNDWAPAPYNNNRIRSDSAMNRFSVSFTGLEEMFDFQALLSGRGPQTIDFELEICRQRLWTGMVPLSDHRWAEKKLDAPENIDLAVEHILKTADMIYFSLPDTSRRMRQAYNKAYDTFAHFDTVLDAYYARATPSTPRPSPVARLADLWAEFFFSHIHFVTNRVHTWAASHVDRLADGLATRLEAAPTVPRATSMSPQQEVLFTQYQNLAHIIRRVDETVLFPLVGFKNTLPHWRHAASPPIVDWPAYIRSHGATPLQGNYPADVLQRNEVYHQRVANLVREKITRHRGAGAGPARGNVGAFSNEEVAAPIRGVRAAYAQGRRELRGEAEAVVEELWVAALRQSLERPEDGGAARPPRYYAKWGFLGYRVWHGHSDEEWAAFVRKFETDVRNWGAGVAGVEGVKGKMEIRWVDGRELGIAEGDVEGARKHFKGLHENDEAGLEGLNAPAFLVADKSSIDSYLHDVELPAQSFIDKADASPFILVGAKDAVEADRGNSAGFDGTVRVLGSVLLDDVWPCLRWRHVQVKDMWNLAALHPSGVGNLPTVVKLEGHENFSQWKERLRSHCSVNHLTKFIDHTAKAPKAPASRRKIARYHRKRAIAYAIILESVEPIIDVLKCHGWVDGKDDPQGLYDLTLETVALFQDRAIKKGWRMNLRSTLALMERLFPDPDADADFGRDFYAATARLIETGTVLSPKEVNGLPTRLDLPP</sequence>
<reference evidence="1" key="2">
    <citation type="submission" date="2023-05" db="EMBL/GenBank/DDBJ databases">
        <authorList>
            <consortium name="Lawrence Berkeley National Laboratory"/>
            <person name="Steindorff A."/>
            <person name="Hensen N."/>
            <person name="Bonometti L."/>
            <person name="Westerberg I."/>
            <person name="Brannstrom I.O."/>
            <person name="Guillou S."/>
            <person name="Cros-Aarteil S."/>
            <person name="Calhoun S."/>
            <person name="Haridas S."/>
            <person name="Kuo A."/>
            <person name="Mondo S."/>
            <person name="Pangilinan J."/>
            <person name="Riley R."/>
            <person name="Labutti K."/>
            <person name="Andreopoulos B."/>
            <person name="Lipzen A."/>
            <person name="Chen C."/>
            <person name="Yanf M."/>
            <person name="Daum C."/>
            <person name="Ng V."/>
            <person name="Clum A."/>
            <person name="Ohm R."/>
            <person name="Martin F."/>
            <person name="Silar P."/>
            <person name="Natvig D."/>
            <person name="Lalanne C."/>
            <person name="Gautier V."/>
            <person name="Ament-Velasquez S.L."/>
            <person name="Kruys A."/>
            <person name="Hutchinson M.I."/>
            <person name="Powell A.J."/>
            <person name="Barry K."/>
            <person name="Miller A.N."/>
            <person name="Grigoriev I.V."/>
            <person name="Debuchy R."/>
            <person name="Gladieux P."/>
            <person name="Thoren M.H."/>
            <person name="Johannesson H."/>
        </authorList>
    </citation>
    <scope>NUCLEOTIDE SEQUENCE</scope>
    <source>
        <strain evidence="1">CBS 103.79</strain>
    </source>
</reference>
<accession>A0AAN6RXK8</accession>
<evidence type="ECO:0000313" key="2">
    <source>
        <dbReference type="Proteomes" id="UP001303889"/>
    </source>
</evidence>
<comment type="caution">
    <text evidence="1">The sequence shown here is derived from an EMBL/GenBank/DDBJ whole genome shotgun (WGS) entry which is preliminary data.</text>
</comment>
<keyword evidence="2" id="KW-1185">Reference proteome</keyword>
<dbReference type="AlphaFoldDB" id="A0AAN6RXK8"/>
<protein>
    <submittedName>
        <fullName evidence="1">Uncharacterized protein</fullName>
    </submittedName>
</protein>
<organism evidence="1 2">
    <name type="scientific">Staphylotrichum tortipilum</name>
    <dbReference type="NCBI Taxonomy" id="2831512"/>
    <lineage>
        <taxon>Eukaryota</taxon>
        <taxon>Fungi</taxon>
        <taxon>Dikarya</taxon>
        <taxon>Ascomycota</taxon>
        <taxon>Pezizomycotina</taxon>
        <taxon>Sordariomycetes</taxon>
        <taxon>Sordariomycetidae</taxon>
        <taxon>Sordariales</taxon>
        <taxon>Chaetomiaceae</taxon>
        <taxon>Staphylotrichum</taxon>
    </lineage>
</organism>
<proteinExistence type="predicted"/>